<keyword evidence="3" id="KW-1185">Reference proteome</keyword>
<evidence type="ECO:0000313" key="3">
    <source>
        <dbReference type="Proteomes" id="UP000323386"/>
    </source>
</evidence>
<feature type="compositionally biased region" description="Basic and acidic residues" evidence="1">
    <location>
        <begin position="84"/>
        <end position="103"/>
    </location>
</feature>
<evidence type="ECO:0000256" key="1">
    <source>
        <dbReference type="SAM" id="MobiDB-lite"/>
    </source>
</evidence>
<proteinExistence type="predicted"/>
<sequence>MQVGRWSGLAWPGLASFPTLGSGPARVPRFFPPGRADPAYEALLAPAATSSASSPHGRSSERPGHGIDKLSSTHTPVDAEDDDDKMRRKDGDIFRDDENKQDGPRAGGP</sequence>
<feature type="region of interest" description="Disordered" evidence="1">
    <location>
        <begin position="1"/>
        <end position="109"/>
    </location>
</feature>
<accession>A0A5C3FBV3</accession>
<evidence type="ECO:0000313" key="2">
    <source>
        <dbReference type="EMBL" id="SPO41924.1"/>
    </source>
</evidence>
<gene>
    <name evidence="2" type="ORF">PSFLO_07407</name>
</gene>
<organism evidence="2 3">
    <name type="scientific">Pseudozyma flocculosa</name>
    <dbReference type="NCBI Taxonomy" id="84751"/>
    <lineage>
        <taxon>Eukaryota</taxon>
        <taxon>Fungi</taxon>
        <taxon>Dikarya</taxon>
        <taxon>Basidiomycota</taxon>
        <taxon>Ustilaginomycotina</taxon>
        <taxon>Ustilaginomycetes</taxon>
        <taxon>Ustilaginales</taxon>
        <taxon>Ustilaginaceae</taxon>
        <taxon>Pseudozyma</taxon>
    </lineage>
</organism>
<feature type="compositionally biased region" description="Basic and acidic residues" evidence="1">
    <location>
        <begin position="58"/>
        <end position="68"/>
    </location>
</feature>
<dbReference type="Proteomes" id="UP000323386">
    <property type="component" value="Unassembled WGS sequence"/>
</dbReference>
<reference evidence="2 3" key="1">
    <citation type="submission" date="2018-03" db="EMBL/GenBank/DDBJ databases">
        <authorList>
            <person name="Guldener U."/>
        </authorList>
    </citation>
    <scope>NUCLEOTIDE SEQUENCE [LARGE SCALE GENOMIC DNA]</scope>
    <source>
        <strain evidence="2 3">DAOM196992</strain>
    </source>
</reference>
<dbReference type="EMBL" id="OOIP01000033">
    <property type="protein sequence ID" value="SPO41924.1"/>
    <property type="molecule type" value="Genomic_DNA"/>
</dbReference>
<dbReference type="AlphaFoldDB" id="A0A5C3FBV3"/>
<protein>
    <submittedName>
        <fullName evidence="2">Uncharacterized protein</fullName>
    </submittedName>
</protein>
<name>A0A5C3FBV3_9BASI</name>
<feature type="compositionally biased region" description="Low complexity" evidence="1">
    <location>
        <begin position="42"/>
        <end position="55"/>
    </location>
</feature>